<proteinExistence type="predicted"/>
<sequence>MRPKIKESMAPIYINNKIVFGTKSTHIEIDDEDGEIFKLLNIINGDLDINEIYKTSSIDNDIIDEVIDVLNENLLIENVELDSNLLSIYEKNRYNTNTVTNF</sequence>
<accession>A0A6N3GU72</accession>
<organism evidence="1">
    <name type="scientific">Clostridium tertium</name>
    <dbReference type="NCBI Taxonomy" id="1559"/>
    <lineage>
        <taxon>Bacteria</taxon>
        <taxon>Bacillati</taxon>
        <taxon>Bacillota</taxon>
        <taxon>Clostridia</taxon>
        <taxon>Eubacteriales</taxon>
        <taxon>Clostridiaceae</taxon>
        <taxon>Clostridium</taxon>
    </lineage>
</organism>
<name>A0A6N3GU72_9CLOT</name>
<reference evidence="1" key="1">
    <citation type="submission" date="2019-11" db="EMBL/GenBank/DDBJ databases">
        <authorList>
            <person name="Feng L."/>
        </authorList>
    </citation>
    <scope>NUCLEOTIDE SEQUENCE</scope>
    <source>
        <strain evidence="1">CTertiumLFYP3</strain>
    </source>
</reference>
<dbReference type="AlphaFoldDB" id="A0A6N3GU72"/>
<protein>
    <recommendedName>
        <fullName evidence="2">Coenzyme PQQ synthesis protein D (PqqD)</fullName>
    </recommendedName>
</protein>
<evidence type="ECO:0008006" key="2">
    <source>
        <dbReference type="Google" id="ProtNLM"/>
    </source>
</evidence>
<gene>
    <name evidence="1" type="ORF">CTLFYP3_00118</name>
</gene>
<evidence type="ECO:0000313" key="1">
    <source>
        <dbReference type="EMBL" id="VYU68094.1"/>
    </source>
</evidence>
<dbReference type="EMBL" id="CACRTO010000049">
    <property type="protein sequence ID" value="VYU68094.1"/>
    <property type="molecule type" value="Genomic_DNA"/>
</dbReference>
<dbReference type="RefSeq" id="WP_156627907.1">
    <property type="nucleotide sequence ID" value="NZ_CACRTO010000049.1"/>
</dbReference>